<dbReference type="PANTHER" id="PTHR12558:SF13">
    <property type="entry name" value="CELL DIVISION CYCLE PROTEIN 27 HOMOLOG"/>
    <property type="match status" value="1"/>
</dbReference>
<feature type="repeat" description="TPR" evidence="3">
    <location>
        <begin position="628"/>
        <end position="661"/>
    </location>
</feature>
<dbReference type="Proteomes" id="UP001280581">
    <property type="component" value="Unassembled WGS sequence"/>
</dbReference>
<dbReference type="GO" id="GO:0005737">
    <property type="term" value="C:cytoplasm"/>
    <property type="evidence" value="ECO:0007669"/>
    <property type="project" value="TreeGrafter"/>
</dbReference>
<feature type="compositionally biased region" description="Polar residues" evidence="4">
    <location>
        <begin position="233"/>
        <end position="250"/>
    </location>
</feature>
<dbReference type="Pfam" id="PF13432">
    <property type="entry name" value="TPR_16"/>
    <property type="match status" value="1"/>
</dbReference>
<protein>
    <recommendedName>
        <fullName evidence="7">TPR-like protein</fullName>
    </recommendedName>
</protein>
<evidence type="ECO:0000256" key="4">
    <source>
        <dbReference type="SAM" id="MobiDB-lite"/>
    </source>
</evidence>
<feature type="compositionally biased region" description="Basic residues" evidence="4">
    <location>
        <begin position="278"/>
        <end position="289"/>
    </location>
</feature>
<dbReference type="GO" id="GO:0051301">
    <property type="term" value="P:cell division"/>
    <property type="evidence" value="ECO:0007669"/>
    <property type="project" value="TreeGrafter"/>
</dbReference>
<dbReference type="PROSITE" id="PS50005">
    <property type="entry name" value="TPR"/>
    <property type="match status" value="6"/>
</dbReference>
<dbReference type="EMBL" id="WVTA01000004">
    <property type="protein sequence ID" value="KAK3213569.1"/>
    <property type="molecule type" value="Genomic_DNA"/>
</dbReference>
<evidence type="ECO:0000256" key="2">
    <source>
        <dbReference type="ARBA" id="ARBA00038210"/>
    </source>
</evidence>
<dbReference type="GO" id="GO:0031145">
    <property type="term" value="P:anaphase-promoting complex-dependent catabolic process"/>
    <property type="evidence" value="ECO:0007669"/>
    <property type="project" value="TreeGrafter"/>
</dbReference>
<gene>
    <name evidence="5" type="ORF">GRF29_28g355284</name>
</gene>
<dbReference type="SUPFAM" id="SSF48452">
    <property type="entry name" value="TPR-like"/>
    <property type="match status" value="2"/>
</dbReference>
<feature type="repeat" description="TPR" evidence="3">
    <location>
        <begin position="560"/>
        <end position="593"/>
    </location>
</feature>
<dbReference type="AlphaFoldDB" id="A0AAN6M2L4"/>
<feature type="compositionally biased region" description="Basic and acidic residues" evidence="4">
    <location>
        <begin position="340"/>
        <end position="349"/>
    </location>
</feature>
<evidence type="ECO:0000313" key="5">
    <source>
        <dbReference type="EMBL" id="KAK3213569.1"/>
    </source>
</evidence>
<dbReference type="SMART" id="SM00028">
    <property type="entry name" value="TPR"/>
    <property type="match status" value="9"/>
</dbReference>
<keyword evidence="1 3" id="KW-0802">TPR repeat</keyword>
<dbReference type="InterPro" id="IPR011990">
    <property type="entry name" value="TPR-like_helical_dom_sf"/>
</dbReference>
<feature type="compositionally biased region" description="Low complexity" evidence="4">
    <location>
        <begin position="362"/>
        <end position="376"/>
    </location>
</feature>
<accession>A0AAN6M2L4</accession>
<feature type="repeat" description="TPR" evidence="3">
    <location>
        <begin position="594"/>
        <end position="627"/>
    </location>
</feature>
<dbReference type="Gene3D" id="1.25.40.10">
    <property type="entry name" value="Tetratricopeptide repeat domain"/>
    <property type="match status" value="4"/>
</dbReference>
<dbReference type="GO" id="GO:0005680">
    <property type="term" value="C:anaphase-promoting complex"/>
    <property type="evidence" value="ECO:0007669"/>
    <property type="project" value="UniProtKB-ARBA"/>
</dbReference>
<dbReference type="InterPro" id="IPR019734">
    <property type="entry name" value="TPR_rpt"/>
</dbReference>
<dbReference type="Pfam" id="PF00515">
    <property type="entry name" value="TPR_1"/>
    <property type="match status" value="1"/>
</dbReference>
<organism evidence="5 6">
    <name type="scientific">Pseudopithomyces chartarum</name>
    <dbReference type="NCBI Taxonomy" id="1892770"/>
    <lineage>
        <taxon>Eukaryota</taxon>
        <taxon>Fungi</taxon>
        <taxon>Dikarya</taxon>
        <taxon>Ascomycota</taxon>
        <taxon>Pezizomycotina</taxon>
        <taxon>Dothideomycetes</taxon>
        <taxon>Pleosporomycetidae</taxon>
        <taxon>Pleosporales</taxon>
        <taxon>Massarineae</taxon>
        <taxon>Didymosphaeriaceae</taxon>
        <taxon>Pseudopithomyces</taxon>
    </lineage>
</organism>
<proteinExistence type="inferred from homology"/>
<feature type="repeat" description="TPR" evidence="3">
    <location>
        <begin position="696"/>
        <end position="729"/>
    </location>
</feature>
<dbReference type="Pfam" id="PF12895">
    <property type="entry name" value="ANAPC3"/>
    <property type="match status" value="1"/>
</dbReference>
<comment type="similarity">
    <text evidence="2">Belongs to the APC3/CDC27 family.</text>
</comment>
<comment type="caution">
    <text evidence="5">The sequence shown here is derived from an EMBL/GenBank/DDBJ whole genome shotgun (WGS) entry which is preliminary data.</text>
</comment>
<reference evidence="5 6" key="1">
    <citation type="submission" date="2021-02" db="EMBL/GenBank/DDBJ databases">
        <title>Genome assembly of Pseudopithomyces chartarum.</title>
        <authorList>
            <person name="Jauregui R."/>
            <person name="Singh J."/>
            <person name="Voisey C."/>
        </authorList>
    </citation>
    <scope>NUCLEOTIDE SEQUENCE [LARGE SCALE GENOMIC DNA]</scope>
    <source>
        <strain evidence="5 6">AGR01</strain>
    </source>
</reference>
<evidence type="ECO:0000313" key="6">
    <source>
        <dbReference type="Proteomes" id="UP001280581"/>
    </source>
</evidence>
<dbReference type="GO" id="GO:0007091">
    <property type="term" value="P:metaphase/anaphase transition of mitotic cell cycle"/>
    <property type="evidence" value="ECO:0007669"/>
    <property type="project" value="TreeGrafter"/>
</dbReference>
<feature type="compositionally biased region" description="Pro residues" evidence="4">
    <location>
        <begin position="296"/>
        <end position="309"/>
    </location>
</feature>
<keyword evidence="6" id="KW-1185">Reference proteome</keyword>
<feature type="repeat" description="TPR" evidence="3">
    <location>
        <begin position="526"/>
        <end position="559"/>
    </location>
</feature>
<dbReference type="GO" id="GO:0016567">
    <property type="term" value="P:protein ubiquitination"/>
    <property type="evidence" value="ECO:0007669"/>
    <property type="project" value="TreeGrafter"/>
</dbReference>
<evidence type="ECO:0008006" key="7">
    <source>
        <dbReference type="Google" id="ProtNLM"/>
    </source>
</evidence>
<evidence type="ECO:0000256" key="1">
    <source>
        <dbReference type="ARBA" id="ARBA00022803"/>
    </source>
</evidence>
<feature type="region of interest" description="Disordered" evidence="4">
    <location>
        <begin position="233"/>
        <end position="410"/>
    </location>
</feature>
<dbReference type="Pfam" id="PF13181">
    <property type="entry name" value="TPR_8"/>
    <property type="match status" value="3"/>
</dbReference>
<evidence type="ECO:0000256" key="3">
    <source>
        <dbReference type="PROSITE-ProRule" id="PRU00339"/>
    </source>
</evidence>
<feature type="repeat" description="TPR" evidence="3">
    <location>
        <begin position="126"/>
        <end position="159"/>
    </location>
</feature>
<name>A0AAN6M2L4_9PLEO</name>
<sequence length="753" mass="84636">MSPPAGVNAQLRHLIHYHLDNGMLENALFYATRLHAHEPRNGDATHLLALCNLRLGRYKAAFDHSKPKGHQQQHLGCAYVFAQACLGLERFDAGAQALEKVRGLWASRNHWNKHSDTSRRHLPDAAACYCLLGKLYGAFGDSKKAIEYYVESLKLNPFMWDAFTGLCDIGAVVRPQNIFKVTPDILASLTTLASHETNEVNPFVTNQDDPFNTGLSLGGSSLFSKLNGSMPPSTLSYRDVETPTSSNGQNIPDDEMMMGDTGNTGGPVRNELTNAPARKSRLHTHKRTNSGHSAPAPAPAPDPTAPAAPPRRSTRLQSHTHNMISGIRSLGSRNPAVTSRETETTERRELRKVRATGTKGKTSTVGNVGRVVSGNRKPMTDPSGEPTKQDSRPSSMISMAPPPKMTIPSDPPRDREALDWILELLLKIGSGYRYLSRFECAKAIEAFNQLPTAQRDTPWVLAQIGRAYSERSMWAEAEKVFLRVRERAPTYIEDMDIFSTVLWQQKKEIYLSYLAHTLNNQDRLAPQSWVALGNALSLERDHDQAIKCFTRATQLDPKFAYAYTLQGHEHISNEELDKAMLAFRHAISANKRHYNGWYGLGRVYEIQHKFDFAEKHYRAAFNINPSNALLAMRIGLVLERMKKTDAALTWYDTAIRLDPQSLQARMKKAHILLRMGSPKEALDEYLIVKDAQPEDATIHLYIGQAYKRLRNKREAVRYFTICISLDPIAQRHVKEEMEAWDEEEGEWSSDVEG</sequence>
<dbReference type="PANTHER" id="PTHR12558">
    <property type="entry name" value="CELL DIVISION CYCLE 16,23,27"/>
    <property type="match status" value="1"/>
</dbReference>